<gene>
    <name evidence="4" type="ORF">M3I01_002810</name>
</gene>
<dbReference type="InterPro" id="IPR014347">
    <property type="entry name" value="Tautomerase/MIF_sf"/>
</dbReference>
<dbReference type="PANTHER" id="PTHR35530:SF1">
    <property type="entry name" value="2-HYDROXYMUCONATE TAUTOMERASE"/>
    <property type="match status" value="1"/>
</dbReference>
<evidence type="ECO:0000313" key="5">
    <source>
        <dbReference type="Proteomes" id="UP001139522"/>
    </source>
</evidence>
<evidence type="ECO:0000313" key="4">
    <source>
        <dbReference type="EMBL" id="MDE8601861.1"/>
    </source>
</evidence>
<dbReference type="PANTHER" id="PTHR35530">
    <property type="entry name" value="TAUTOMERASE-RELATED"/>
    <property type="match status" value="1"/>
</dbReference>
<organism evidence="4 5">
    <name type="scientific">Marinomonas maritima</name>
    <dbReference type="NCBI Taxonomy" id="2940935"/>
    <lineage>
        <taxon>Bacteria</taxon>
        <taxon>Pseudomonadati</taxon>
        <taxon>Pseudomonadota</taxon>
        <taxon>Gammaproteobacteria</taxon>
        <taxon>Oceanospirillales</taxon>
        <taxon>Oceanospirillaceae</taxon>
        <taxon>Marinomonas</taxon>
    </lineage>
</organism>
<reference evidence="4" key="1">
    <citation type="submission" date="2023-01" db="EMBL/GenBank/DDBJ databases">
        <title>Psychroserpens sp. MSW6 and Marinomonas sp. RSW2, isolated from seawater.</title>
        <authorList>
            <person name="Kristyanto S."/>
            <person name="Jung J."/>
            <person name="Kim J.M."/>
            <person name="Jeon C.O."/>
        </authorList>
    </citation>
    <scope>NUCLEOTIDE SEQUENCE</scope>
    <source>
        <strain evidence="4">RSW2</strain>
    </source>
</reference>
<sequence>MVITKNHSPIILGQCLLLSKRSKFMPIVTIQQSPGRSKEQKQLLIQRITEAFEEAYELPPEAITVFFQNFDDEHWGKAGKLHCDRK</sequence>
<dbReference type="SUPFAM" id="SSF55331">
    <property type="entry name" value="Tautomerase/MIF"/>
    <property type="match status" value="1"/>
</dbReference>
<comment type="caution">
    <text evidence="4">The sequence shown here is derived from an EMBL/GenBank/DDBJ whole genome shotgun (WGS) entry which is preliminary data.</text>
</comment>
<evidence type="ECO:0000259" key="3">
    <source>
        <dbReference type="Pfam" id="PF01361"/>
    </source>
</evidence>
<proteinExistence type="inferred from homology"/>
<keyword evidence="5" id="KW-1185">Reference proteome</keyword>
<dbReference type="Proteomes" id="UP001139522">
    <property type="component" value="Unassembled WGS sequence"/>
</dbReference>
<feature type="domain" description="4-oxalocrotonate tautomerase-like" evidence="3">
    <location>
        <begin position="26"/>
        <end position="81"/>
    </location>
</feature>
<evidence type="ECO:0000256" key="2">
    <source>
        <dbReference type="ARBA" id="ARBA00023235"/>
    </source>
</evidence>
<dbReference type="RefSeq" id="WP_255894065.1">
    <property type="nucleotide sequence ID" value="NZ_JAMZEG020000001.1"/>
</dbReference>
<evidence type="ECO:0000256" key="1">
    <source>
        <dbReference type="ARBA" id="ARBA00006723"/>
    </source>
</evidence>
<dbReference type="Pfam" id="PF01361">
    <property type="entry name" value="Tautomerase"/>
    <property type="match status" value="1"/>
</dbReference>
<name>A0ABT5WE17_9GAMM</name>
<protein>
    <submittedName>
        <fullName evidence="4">4-oxalocrotonate tautomerase family protein</fullName>
    </submittedName>
</protein>
<dbReference type="Gene3D" id="3.30.429.10">
    <property type="entry name" value="Macrophage Migration Inhibitory Factor"/>
    <property type="match status" value="1"/>
</dbReference>
<keyword evidence="2" id="KW-0413">Isomerase</keyword>
<dbReference type="EMBL" id="JAMZEG020000001">
    <property type="protein sequence ID" value="MDE8601861.1"/>
    <property type="molecule type" value="Genomic_DNA"/>
</dbReference>
<accession>A0ABT5WE17</accession>
<dbReference type="InterPro" id="IPR004370">
    <property type="entry name" value="4-OT-like_dom"/>
</dbReference>
<comment type="similarity">
    <text evidence="1">Belongs to the 4-oxalocrotonate tautomerase family.</text>
</comment>